<evidence type="ECO:0000256" key="2">
    <source>
        <dbReference type="SAM" id="SignalP"/>
    </source>
</evidence>
<organism evidence="3 4">
    <name type="scientific">Pseudolycoriella hygida</name>
    <dbReference type="NCBI Taxonomy" id="35572"/>
    <lineage>
        <taxon>Eukaryota</taxon>
        <taxon>Metazoa</taxon>
        <taxon>Ecdysozoa</taxon>
        <taxon>Arthropoda</taxon>
        <taxon>Hexapoda</taxon>
        <taxon>Insecta</taxon>
        <taxon>Pterygota</taxon>
        <taxon>Neoptera</taxon>
        <taxon>Endopterygota</taxon>
        <taxon>Diptera</taxon>
        <taxon>Nematocera</taxon>
        <taxon>Sciaroidea</taxon>
        <taxon>Sciaridae</taxon>
        <taxon>Pseudolycoriella</taxon>
    </lineage>
</organism>
<feature type="compositionally biased region" description="Pro residues" evidence="1">
    <location>
        <begin position="67"/>
        <end position="80"/>
    </location>
</feature>
<evidence type="ECO:0000256" key="1">
    <source>
        <dbReference type="SAM" id="MobiDB-lite"/>
    </source>
</evidence>
<feature type="compositionally biased region" description="Pro residues" evidence="1">
    <location>
        <begin position="36"/>
        <end position="53"/>
    </location>
</feature>
<feature type="signal peptide" evidence="2">
    <location>
        <begin position="1"/>
        <end position="24"/>
    </location>
</feature>
<keyword evidence="4" id="KW-1185">Reference proteome</keyword>
<feature type="region of interest" description="Disordered" evidence="1">
    <location>
        <begin position="32"/>
        <end position="124"/>
    </location>
</feature>
<dbReference type="EMBL" id="WJQU01000002">
    <property type="protein sequence ID" value="KAJ6640679.1"/>
    <property type="molecule type" value="Genomic_DNA"/>
</dbReference>
<proteinExistence type="predicted"/>
<feature type="compositionally biased region" description="Basic and acidic residues" evidence="1">
    <location>
        <begin position="85"/>
        <end position="95"/>
    </location>
</feature>
<comment type="caution">
    <text evidence="3">The sequence shown here is derived from an EMBL/GenBank/DDBJ whole genome shotgun (WGS) entry which is preliminary data.</text>
</comment>
<dbReference type="Proteomes" id="UP001151699">
    <property type="component" value="Chromosome B"/>
</dbReference>
<feature type="chain" id="PRO_5040282470" evidence="2">
    <location>
        <begin position="25"/>
        <end position="255"/>
    </location>
</feature>
<sequence length="255" mass="29562">MIYQSSVCQLVTLVIVTYLSSTVAIRVDWNTNTGPIIPPTSTLPPVPKPPFREPAPVWEDQSHDIPNPNPYTYVPPPPSRPKLNNPDDDRQKQLQKEQQQQQNLHKDQSQQHHSSTSTTAAPATTTIQPTYGTIVHHPNQIHDINKPVSSLAVEYIPNYGNQYVAVVPTYQKSDYLNNNDVYDGAGKYDKYHKYYEKYMTKLKKFKEYEQQKVKHVPYYQPIYNFVPQQPYVYQQLPKLQPPPQWNQWNNNNNNG</sequence>
<accession>A0A9Q0S167</accession>
<dbReference type="OrthoDB" id="7789789at2759"/>
<keyword evidence="2" id="KW-0732">Signal</keyword>
<protein>
    <submittedName>
        <fullName evidence="3">Uncharacterized protein</fullName>
    </submittedName>
</protein>
<name>A0A9Q0S167_9DIPT</name>
<reference evidence="3" key="1">
    <citation type="submission" date="2022-07" db="EMBL/GenBank/DDBJ databases">
        <authorList>
            <person name="Trinca V."/>
            <person name="Uliana J.V.C."/>
            <person name="Torres T.T."/>
            <person name="Ward R.J."/>
            <person name="Monesi N."/>
        </authorList>
    </citation>
    <scope>NUCLEOTIDE SEQUENCE</scope>
    <source>
        <strain evidence="3">HSMRA1968</strain>
        <tissue evidence="3">Whole embryos</tissue>
    </source>
</reference>
<feature type="compositionally biased region" description="Low complexity" evidence="1">
    <location>
        <begin position="111"/>
        <end position="124"/>
    </location>
</feature>
<evidence type="ECO:0000313" key="4">
    <source>
        <dbReference type="Proteomes" id="UP001151699"/>
    </source>
</evidence>
<gene>
    <name evidence="3" type="ORF">Bhyg_05610</name>
</gene>
<evidence type="ECO:0000313" key="3">
    <source>
        <dbReference type="EMBL" id="KAJ6640679.1"/>
    </source>
</evidence>
<dbReference type="AlphaFoldDB" id="A0A9Q0S167"/>